<dbReference type="Proteomes" id="UP000293823">
    <property type="component" value="Unassembled WGS sequence"/>
</dbReference>
<comment type="caution">
    <text evidence="1">The sequence shown here is derived from an EMBL/GenBank/DDBJ whole genome shotgun (WGS) entry which is preliminary data.</text>
</comment>
<gene>
    <name evidence="1" type="ORF">AA0113_g5763</name>
</gene>
<sequence length="139" mass="15674">MIKETLAGYLLFAGQLPFSQSSAAAEVTPRKRRLLREADKSLSVCPGLRQKEILEVVQDMWLSKLKGIPHATSRHSWKTRDLEYLARSPQQHLYPQKLGKPQKQVPGSECASSYGEVSCWSAGCFGQDLECADRMEYRS</sequence>
<protein>
    <submittedName>
        <fullName evidence="1">Uncharacterized protein</fullName>
    </submittedName>
</protein>
<dbReference type="OrthoDB" id="10531850at2759"/>
<proteinExistence type="predicted"/>
<organism evidence="1 2">
    <name type="scientific">Alternaria arborescens</name>
    <dbReference type="NCBI Taxonomy" id="156630"/>
    <lineage>
        <taxon>Eukaryota</taxon>
        <taxon>Fungi</taxon>
        <taxon>Dikarya</taxon>
        <taxon>Ascomycota</taxon>
        <taxon>Pezizomycotina</taxon>
        <taxon>Dothideomycetes</taxon>
        <taxon>Pleosporomycetidae</taxon>
        <taxon>Pleosporales</taxon>
        <taxon>Pleosporineae</taxon>
        <taxon>Pleosporaceae</taxon>
        <taxon>Alternaria</taxon>
        <taxon>Alternaria sect. Alternaria</taxon>
    </lineage>
</organism>
<accession>A0A4Q4S4H2</accession>
<dbReference type="EMBL" id="PEJP01000020">
    <property type="protein sequence ID" value="RYO64827.1"/>
    <property type="molecule type" value="Genomic_DNA"/>
</dbReference>
<keyword evidence="2" id="KW-1185">Reference proteome</keyword>
<evidence type="ECO:0000313" key="2">
    <source>
        <dbReference type="Proteomes" id="UP000293823"/>
    </source>
</evidence>
<name>A0A4Q4S4H2_9PLEO</name>
<evidence type="ECO:0000313" key="1">
    <source>
        <dbReference type="EMBL" id="RYO64827.1"/>
    </source>
</evidence>
<dbReference type="AlphaFoldDB" id="A0A4Q4S4H2"/>
<reference evidence="2" key="1">
    <citation type="journal article" date="2019" name="bioRxiv">
        <title>Genomics, evolutionary history and diagnostics of the Alternaria alternata species group including apple and Asian pear pathotypes.</title>
        <authorList>
            <person name="Armitage A.D."/>
            <person name="Cockerton H.M."/>
            <person name="Sreenivasaprasad S."/>
            <person name="Woodhall J.W."/>
            <person name="Lane C.R."/>
            <person name="Harrison R.J."/>
            <person name="Clarkson J.P."/>
        </authorList>
    </citation>
    <scope>NUCLEOTIDE SEQUENCE [LARGE SCALE GENOMIC DNA]</scope>
    <source>
        <strain evidence="2">RGR 97.0016</strain>
    </source>
</reference>